<sequence>MAEDKGMEKIGNLFNLKSKKPPAYQWQDLALRIIKELDVPDKKRNSVFKVCKDNSRAVVIRTLNDTKELCQTGQKWKYFFKIISRNK</sequence>
<organism evidence="1 2">
    <name type="scientific">Candidatus Falkowbacteria bacterium CG_4_9_14_3_um_filter_38_19</name>
    <dbReference type="NCBI Taxonomy" id="1974559"/>
    <lineage>
        <taxon>Bacteria</taxon>
        <taxon>Candidatus Falkowiibacteriota</taxon>
    </lineage>
</organism>
<reference evidence="2" key="1">
    <citation type="submission" date="2017-09" db="EMBL/GenBank/DDBJ databases">
        <title>Depth-based differentiation of microbial function through sediment-hosted aquifers and enrichment of novel symbionts in the deep terrestrial subsurface.</title>
        <authorList>
            <person name="Probst A.J."/>
            <person name="Ladd B."/>
            <person name="Jarett J.K."/>
            <person name="Geller-Mcgrath D.E."/>
            <person name="Sieber C.M.K."/>
            <person name="Emerson J.B."/>
            <person name="Anantharaman K."/>
            <person name="Thomas B.C."/>
            <person name="Malmstrom R."/>
            <person name="Stieglmeier M."/>
            <person name="Klingl A."/>
            <person name="Woyke T."/>
            <person name="Ryan C.M."/>
            <person name="Banfield J.F."/>
        </authorList>
    </citation>
    <scope>NUCLEOTIDE SEQUENCE [LARGE SCALE GENOMIC DNA]</scope>
</reference>
<gene>
    <name evidence="1" type="ORF">CO116_03465</name>
</gene>
<accession>A0A2M8ADE0</accession>
<evidence type="ECO:0000313" key="2">
    <source>
        <dbReference type="Proteomes" id="UP000230611"/>
    </source>
</evidence>
<dbReference type="Proteomes" id="UP000230611">
    <property type="component" value="Unassembled WGS sequence"/>
</dbReference>
<comment type="caution">
    <text evidence="1">The sequence shown here is derived from an EMBL/GenBank/DDBJ whole genome shotgun (WGS) entry which is preliminary data.</text>
</comment>
<dbReference type="EMBL" id="PFUO01000159">
    <property type="protein sequence ID" value="PJB15612.1"/>
    <property type="molecule type" value="Genomic_DNA"/>
</dbReference>
<name>A0A2M8ADE0_9BACT</name>
<proteinExistence type="predicted"/>
<dbReference type="AlphaFoldDB" id="A0A2M8ADE0"/>
<evidence type="ECO:0000313" key="1">
    <source>
        <dbReference type="EMBL" id="PJB15612.1"/>
    </source>
</evidence>
<protein>
    <submittedName>
        <fullName evidence="1">Uncharacterized protein</fullName>
    </submittedName>
</protein>